<feature type="disulfide bond" evidence="16">
    <location>
        <begin position="132"/>
        <end position="154"/>
    </location>
</feature>
<dbReference type="GO" id="GO:0033198">
    <property type="term" value="P:response to ATP"/>
    <property type="evidence" value="ECO:0007669"/>
    <property type="project" value="InterPro"/>
</dbReference>
<evidence type="ECO:0000256" key="8">
    <source>
        <dbReference type="ARBA" id="ARBA00023136"/>
    </source>
</evidence>
<dbReference type="PRINTS" id="PR01309">
    <property type="entry name" value="P2X2RECEPTOR"/>
</dbReference>
<feature type="binding site" evidence="15">
    <location>
        <begin position="68"/>
        <end position="70"/>
    </location>
    <ligand>
        <name>ATP</name>
        <dbReference type="ChEBI" id="CHEBI:30616"/>
        <note>ligand shared between two neighboring subunits of the homotrimer</note>
    </ligand>
</feature>
<feature type="disulfide bond" evidence="16">
    <location>
        <begin position="211"/>
        <end position="221"/>
    </location>
</feature>
<evidence type="ECO:0000256" key="18">
    <source>
        <dbReference type="RuleBase" id="RU000681"/>
    </source>
</evidence>
<comment type="subunit">
    <text evidence="14">Homotrimer and heterotrimer; functional P2XRs are organized as homomeric and heteromeric trimers. Homotrimer. Forms heterotrimer with P2RX1. Forms heterotrimer with P2RX6. Forms heterotrimer with P2RX3.</text>
</comment>
<evidence type="ECO:0000256" key="10">
    <source>
        <dbReference type="ARBA" id="ARBA00023180"/>
    </source>
</evidence>
<keyword evidence="15" id="KW-0547">Nucleotide-binding</keyword>
<feature type="transmembrane region" description="Helical" evidence="18">
    <location>
        <begin position="328"/>
        <end position="350"/>
    </location>
</feature>
<dbReference type="Gene3D" id="2.60.490.10">
    <property type="entry name" value="atp-gated p2x4 ion channel domain"/>
    <property type="match status" value="1"/>
</dbReference>
<feature type="binding site" evidence="15">
    <location>
        <position position="181"/>
    </location>
    <ligand>
        <name>ATP</name>
        <dbReference type="ChEBI" id="CHEBI:30616"/>
        <note>ligand shared between two neighboring subunits of the homotrimer</note>
    </ligand>
</feature>
<keyword evidence="8 14" id="KW-0472">Membrane</keyword>
<evidence type="ECO:0000256" key="12">
    <source>
        <dbReference type="ARBA" id="ARBA00023303"/>
    </source>
</evidence>
<dbReference type="EMBL" id="JAWDJR010000015">
    <property type="protein sequence ID" value="KAK9961969.1"/>
    <property type="molecule type" value="Genomic_DNA"/>
</dbReference>
<keyword evidence="9 16" id="KW-1015">Disulfide bond</keyword>
<comment type="catalytic activity">
    <reaction evidence="13">
        <text>Ca(2+)(in) = Ca(2+)(out)</text>
        <dbReference type="Rhea" id="RHEA:29671"/>
        <dbReference type="ChEBI" id="CHEBI:29108"/>
    </reaction>
</comment>
<keyword evidence="20" id="KW-1185">Reference proteome</keyword>
<comment type="subcellular location">
    <subcellularLocation>
        <location evidence="1">Cell membrane</location>
        <topology evidence="1">Multi-pass membrane protein</topology>
    </subcellularLocation>
    <subcellularLocation>
        <location evidence="18">Membrane</location>
        <topology evidence="18">Multi-pass membrane protein</topology>
    </subcellularLocation>
</comment>
<dbReference type="Pfam" id="PF00864">
    <property type="entry name" value="P2X_receptor"/>
    <property type="match status" value="1"/>
</dbReference>
<keyword evidence="12 18" id="KW-0407">Ion channel</keyword>
<dbReference type="GO" id="GO:0070588">
    <property type="term" value="P:calcium ion transmembrane transport"/>
    <property type="evidence" value="ECO:0007669"/>
    <property type="project" value="TreeGrafter"/>
</dbReference>
<keyword evidence="18" id="KW-0675">Receptor</keyword>
<evidence type="ECO:0000256" key="3">
    <source>
        <dbReference type="ARBA" id="ARBA00022448"/>
    </source>
</evidence>
<evidence type="ECO:0000256" key="15">
    <source>
        <dbReference type="PIRSR" id="PIRSR005713-1"/>
    </source>
</evidence>
<dbReference type="FunFam" id="2.60.490.10:FF:000001">
    <property type="entry name" value="P2X purinoceptor"/>
    <property type="match status" value="1"/>
</dbReference>
<dbReference type="PIRSF" id="PIRSF005713">
    <property type="entry name" value="P2X_purinoceptor"/>
    <property type="match status" value="1"/>
</dbReference>
<evidence type="ECO:0000256" key="13">
    <source>
        <dbReference type="ARBA" id="ARBA00036634"/>
    </source>
</evidence>
<comment type="function">
    <text evidence="14">ATP-gated nonselective transmembrane cation channel permeable to potassium, sodium and calcium. Activation by extracellular ATP induces a variety of cellular responses, such as excitatory postsynaptic responses in sensory neurons, neuromuscular junctions (NMJ) formation, hearing, perception of taste and peristalsis. In the inner ear, regulates sound transduction and auditory neurotransmission, outer hair cell electromotility, inner ear gap junctions, and K(+) recycling. Mediates synaptic transmission between neurons and from neurons to smooth muscle.</text>
</comment>
<dbReference type="GO" id="GO:0001614">
    <property type="term" value="F:purinergic nucleotide receptor activity"/>
    <property type="evidence" value="ECO:0007669"/>
    <property type="project" value="UniProtKB-UniRule"/>
</dbReference>
<gene>
    <name evidence="19" type="ORF">ABG768_007363</name>
</gene>
<accession>A0AAW1ZNS7</accession>
<evidence type="ECO:0000256" key="14">
    <source>
        <dbReference type="PIRNR" id="PIRNR005713"/>
    </source>
</evidence>
<proteinExistence type="inferred from homology"/>
<dbReference type="NCBIfam" id="TIGR00863">
    <property type="entry name" value="P2X"/>
    <property type="match status" value="1"/>
</dbReference>
<keyword evidence="15" id="KW-0067">ATP-binding</keyword>
<evidence type="ECO:0000313" key="20">
    <source>
        <dbReference type="Proteomes" id="UP001479290"/>
    </source>
</evidence>
<feature type="binding site" evidence="15">
    <location>
        <begin position="282"/>
        <end position="284"/>
    </location>
    <ligand>
        <name>ATP</name>
        <dbReference type="ChEBI" id="CHEBI:30616"/>
        <note>ligand shared between two neighboring subunits of the homotrimer</note>
    </ligand>
</feature>
<keyword evidence="11 14" id="KW-1071">Ligand-gated ion channel</keyword>
<evidence type="ECO:0000256" key="1">
    <source>
        <dbReference type="ARBA" id="ARBA00004651"/>
    </source>
</evidence>
<comment type="function">
    <text evidence="18">Receptor for ATP that acts as a ligand-gated ion channel.</text>
</comment>
<dbReference type="GO" id="GO:0004931">
    <property type="term" value="F:extracellularly ATP-gated monoatomic cation channel activity"/>
    <property type="evidence" value="ECO:0007669"/>
    <property type="project" value="UniProtKB-UniRule"/>
</dbReference>
<feature type="transmembrane region" description="Helical" evidence="18">
    <location>
        <begin position="30"/>
        <end position="49"/>
    </location>
</feature>
<evidence type="ECO:0000256" key="5">
    <source>
        <dbReference type="ARBA" id="ARBA00022692"/>
    </source>
</evidence>
<dbReference type="InterPro" id="IPR059116">
    <property type="entry name" value="P2X_receptor"/>
</dbReference>
<comment type="caution">
    <text evidence="19">The sequence shown here is derived from an EMBL/GenBank/DDBJ whole genome shotgun (WGS) entry which is preliminary data.</text>
</comment>
<keyword evidence="3 14" id="KW-0813">Transport</keyword>
<dbReference type="GO" id="GO:0005524">
    <property type="term" value="F:ATP binding"/>
    <property type="evidence" value="ECO:0007669"/>
    <property type="project" value="UniProtKB-UniRule"/>
</dbReference>
<keyword evidence="4" id="KW-1003">Cell membrane</keyword>
<dbReference type="InterPro" id="IPR001429">
    <property type="entry name" value="P2X_purnocptor"/>
</dbReference>
<feature type="disulfide bond" evidence="16">
    <location>
        <begin position="126"/>
        <end position="149"/>
    </location>
</feature>
<dbReference type="PRINTS" id="PR01307">
    <property type="entry name" value="P2XRECEPTOR"/>
</dbReference>
<evidence type="ECO:0000256" key="2">
    <source>
        <dbReference type="ARBA" id="ARBA00009848"/>
    </source>
</evidence>
<feature type="disulfide bond" evidence="16">
    <location>
        <begin position="115"/>
        <end position="160"/>
    </location>
</feature>
<dbReference type="Gene3D" id="1.10.287.940">
    <property type="entry name" value="atp-gated p2x4 ion channel"/>
    <property type="match status" value="1"/>
</dbReference>
<evidence type="ECO:0000256" key="11">
    <source>
        <dbReference type="ARBA" id="ARBA00023286"/>
    </source>
</evidence>
<feature type="glycosylation site" description="N-linked (GlcNAc...) asparagine" evidence="17">
    <location>
        <position position="179"/>
    </location>
</feature>
<dbReference type="InterPro" id="IPR003045">
    <property type="entry name" value="P2X2_purnocptor"/>
</dbReference>
<evidence type="ECO:0000256" key="17">
    <source>
        <dbReference type="PIRSR" id="PIRSR005713-3"/>
    </source>
</evidence>
<feature type="disulfide bond" evidence="16">
    <location>
        <begin position="255"/>
        <end position="264"/>
    </location>
</feature>
<dbReference type="PANTHER" id="PTHR10125">
    <property type="entry name" value="P2X PURINOCEPTOR"/>
    <property type="match status" value="1"/>
</dbReference>
<dbReference type="GO" id="GO:0098794">
    <property type="term" value="C:postsynapse"/>
    <property type="evidence" value="ECO:0007669"/>
    <property type="project" value="GOC"/>
</dbReference>
<protein>
    <recommendedName>
        <fullName evidence="14 18">P2X purinoceptor</fullName>
    </recommendedName>
    <alternativeName>
        <fullName evidence="14">P2X purinoceptor 2</fullName>
    </alternativeName>
</protein>
<evidence type="ECO:0000256" key="4">
    <source>
        <dbReference type="ARBA" id="ARBA00022475"/>
    </source>
</evidence>
<evidence type="ECO:0000256" key="6">
    <source>
        <dbReference type="ARBA" id="ARBA00022989"/>
    </source>
</evidence>
<dbReference type="InterPro" id="IPR027309">
    <property type="entry name" value="P2X_extracellular_dom_sf"/>
</dbReference>
<evidence type="ECO:0000256" key="7">
    <source>
        <dbReference type="ARBA" id="ARBA00023065"/>
    </source>
</evidence>
<name>A0AAW1ZNS7_CULAL</name>
<feature type="binding site" evidence="15">
    <location>
        <position position="302"/>
    </location>
    <ligand>
        <name>ATP</name>
        <dbReference type="ChEBI" id="CHEBI:30616"/>
        <note>ligand shared between two neighboring subunits of the homotrimer</note>
    </ligand>
</feature>
<evidence type="ECO:0000313" key="19">
    <source>
        <dbReference type="EMBL" id="KAK9961969.1"/>
    </source>
</evidence>
<sequence>MARWCSRHPFFLFEYTTIKYVVTQNKKLGLLYRILQLTVMGYLIGWVFVTKKEYQAKDDTIESSVRTKVKGVARVNTTDSELWGPEDYVFPKQGEGFLFITTNFIETPNQKMGNCSENPAIPNAKCTKDEDCIEGEAVRAGNGIKTGLCINGTCEINGWCPTEKREHAGPDTVVRQAENFTIYIRNFIRFSQFNFSKSNILNKNDSHFKTCVYDEIADPYCPIFRLGDIVSKAGHSFQEIAVKGGSFSVLIEWSCDLDKDTSNCNPHYSFLFLGSNKSDGYNFRFAKYFKDDAGQKQRTLYKVFGIHLNIMVFGSARKFSIIKTIINIASVLTLMTAGSYLCDIILLCMMKKNTAYRDSKFERIQKNDKESPLEKMPAALKRKFSL</sequence>
<keyword evidence="6 18" id="KW-1133">Transmembrane helix</keyword>
<dbReference type="Proteomes" id="UP001479290">
    <property type="component" value="Unassembled WGS sequence"/>
</dbReference>
<dbReference type="PANTHER" id="PTHR10125:SF12">
    <property type="entry name" value="P2X PURINOCEPTOR 5"/>
    <property type="match status" value="1"/>
</dbReference>
<keyword evidence="7 14" id="KW-0406">Ion transport</keyword>
<comment type="similarity">
    <text evidence="2 14 18">Belongs to the P2X receptor family.</text>
</comment>
<dbReference type="GO" id="GO:0005886">
    <property type="term" value="C:plasma membrane"/>
    <property type="evidence" value="ECO:0007669"/>
    <property type="project" value="UniProtKB-SubCell"/>
</dbReference>
<evidence type="ECO:0000256" key="9">
    <source>
        <dbReference type="ARBA" id="ARBA00023157"/>
    </source>
</evidence>
<keyword evidence="5 18" id="KW-0812">Transmembrane</keyword>
<dbReference type="AlphaFoldDB" id="A0AAW1ZNS7"/>
<keyword evidence="10" id="KW-0325">Glycoprotein</keyword>
<evidence type="ECO:0000256" key="16">
    <source>
        <dbReference type="PIRSR" id="PIRSR005713-2"/>
    </source>
</evidence>
<reference evidence="19 20" key="1">
    <citation type="submission" date="2024-05" db="EMBL/GenBank/DDBJ databases">
        <title>A high-quality chromosomal-level genome assembly of Topmouth culter (Culter alburnus).</title>
        <authorList>
            <person name="Zhao H."/>
        </authorList>
    </citation>
    <scope>NUCLEOTIDE SEQUENCE [LARGE SCALE GENOMIC DNA]</scope>
    <source>
        <strain evidence="19">CATC2023</strain>
        <tissue evidence="19">Muscle</tissue>
    </source>
</reference>
<organism evidence="19 20">
    <name type="scientific">Culter alburnus</name>
    <name type="common">Topmouth culter</name>
    <dbReference type="NCBI Taxonomy" id="194366"/>
    <lineage>
        <taxon>Eukaryota</taxon>
        <taxon>Metazoa</taxon>
        <taxon>Chordata</taxon>
        <taxon>Craniata</taxon>
        <taxon>Vertebrata</taxon>
        <taxon>Euteleostomi</taxon>
        <taxon>Actinopterygii</taxon>
        <taxon>Neopterygii</taxon>
        <taxon>Teleostei</taxon>
        <taxon>Ostariophysi</taxon>
        <taxon>Cypriniformes</taxon>
        <taxon>Xenocyprididae</taxon>
        <taxon>Xenocypridinae</taxon>
        <taxon>Culter</taxon>
    </lineage>
</organism>